<keyword evidence="5" id="KW-0804">Transcription</keyword>
<dbReference type="Pfam" id="PF08281">
    <property type="entry name" value="Sigma70_r4_2"/>
    <property type="match status" value="1"/>
</dbReference>
<evidence type="ECO:0000256" key="3">
    <source>
        <dbReference type="ARBA" id="ARBA00023082"/>
    </source>
</evidence>
<evidence type="ECO:0000259" key="6">
    <source>
        <dbReference type="Pfam" id="PF04542"/>
    </source>
</evidence>
<evidence type="ECO:0000256" key="4">
    <source>
        <dbReference type="ARBA" id="ARBA00023125"/>
    </source>
</evidence>
<comment type="caution">
    <text evidence="8">The sequence shown here is derived from an EMBL/GenBank/DDBJ whole genome shotgun (WGS) entry which is preliminary data.</text>
</comment>
<dbReference type="PANTHER" id="PTHR43133:SF8">
    <property type="entry name" value="RNA POLYMERASE SIGMA FACTOR HI_1459-RELATED"/>
    <property type="match status" value="1"/>
</dbReference>
<evidence type="ECO:0000256" key="2">
    <source>
        <dbReference type="ARBA" id="ARBA00023015"/>
    </source>
</evidence>
<feature type="domain" description="RNA polymerase sigma-70 region 2" evidence="6">
    <location>
        <begin position="24"/>
        <end position="92"/>
    </location>
</feature>
<dbReference type="InterPro" id="IPR039425">
    <property type="entry name" value="RNA_pol_sigma-70-like"/>
</dbReference>
<evidence type="ECO:0000313" key="9">
    <source>
        <dbReference type="Proteomes" id="UP000287188"/>
    </source>
</evidence>
<keyword evidence="9" id="KW-1185">Reference proteome</keyword>
<dbReference type="InterPro" id="IPR013324">
    <property type="entry name" value="RNA_pol_sigma_r3/r4-like"/>
</dbReference>
<protein>
    <recommendedName>
        <fullName evidence="10">RNA polymerase sigma factor</fullName>
    </recommendedName>
</protein>
<dbReference type="GO" id="GO:0003677">
    <property type="term" value="F:DNA binding"/>
    <property type="evidence" value="ECO:0007669"/>
    <property type="project" value="UniProtKB-KW"/>
</dbReference>
<keyword evidence="4" id="KW-0238">DNA-binding</keyword>
<dbReference type="Proteomes" id="UP000287188">
    <property type="component" value="Unassembled WGS sequence"/>
</dbReference>
<keyword evidence="2" id="KW-0805">Transcription regulation</keyword>
<evidence type="ECO:0000313" key="8">
    <source>
        <dbReference type="EMBL" id="GCE20821.1"/>
    </source>
</evidence>
<reference evidence="9" key="1">
    <citation type="submission" date="2018-12" db="EMBL/GenBank/DDBJ databases">
        <title>Tengunoibacter tsumagoiensis gen. nov., sp. nov., Dictyobacter kobayashii sp. nov., D. alpinus sp. nov., and D. joshuensis sp. nov. and description of Dictyobacteraceae fam. nov. within the order Ktedonobacterales isolated from Tengu-no-mugimeshi.</title>
        <authorList>
            <person name="Wang C.M."/>
            <person name="Zheng Y."/>
            <person name="Sakai Y."/>
            <person name="Toyoda A."/>
            <person name="Minakuchi Y."/>
            <person name="Abe K."/>
            <person name="Yokota A."/>
            <person name="Yabe S."/>
        </authorList>
    </citation>
    <scope>NUCLEOTIDE SEQUENCE [LARGE SCALE GENOMIC DNA]</scope>
    <source>
        <strain evidence="9">Uno11</strain>
    </source>
</reference>
<accession>A0A402ANP2</accession>
<dbReference type="InterPro" id="IPR007627">
    <property type="entry name" value="RNA_pol_sigma70_r2"/>
</dbReference>
<evidence type="ECO:0000256" key="1">
    <source>
        <dbReference type="ARBA" id="ARBA00010641"/>
    </source>
</evidence>
<dbReference type="InterPro" id="IPR013325">
    <property type="entry name" value="RNA_pol_sigma_r2"/>
</dbReference>
<dbReference type="InterPro" id="IPR014284">
    <property type="entry name" value="RNA_pol_sigma-70_dom"/>
</dbReference>
<dbReference type="Gene3D" id="1.10.1740.10">
    <property type="match status" value="1"/>
</dbReference>
<keyword evidence="3" id="KW-0731">Sigma factor</keyword>
<evidence type="ECO:0000259" key="7">
    <source>
        <dbReference type="Pfam" id="PF08281"/>
    </source>
</evidence>
<dbReference type="PANTHER" id="PTHR43133">
    <property type="entry name" value="RNA POLYMERASE ECF-TYPE SIGMA FACTO"/>
    <property type="match status" value="1"/>
</dbReference>
<dbReference type="InterPro" id="IPR036388">
    <property type="entry name" value="WH-like_DNA-bd_sf"/>
</dbReference>
<name>A0A402ANP2_9CHLR</name>
<sequence length="410" mass="46087">MIAQGKPDINSRLSTSSFKELLAEERARLVRLCARLTGDPGAAEDLAQETLLEAWRNRHKLSEEDLTNSTNRTKWLSAIARNVCLRWGRSYGRDLAHLAPYTLSAADEGEQELDLDDLPSDAYNLEVELERSELAQLLDRALALLPPTTRAVLIERYIHESPHAEIAERLCLSEDALVQRLYRGKLALRRVMEADLYAEAAAYGLVDPRRAGEEPLEQETRIWCPMCNKRRLIKYYVPALGMTGFSCPGCWHIAGHSQTQIWQGLHSPRSILNRQLAALSSFYWSAINSGEARCLLCGQPCEARILTSLNLPNAPGNQYSDNGYHGVFIHCNACLLDDVNSLPHLTIDLPEAQQFWRQHARVSWLPEREIDYAGQPALLSGFQSAGDSARLDVVYQRDTLKILGIHETTC</sequence>
<dbReference type="SUPFAM" id="SSF88946">
    <property type="entry name" value="Sigma2 domain of RNA polymerase sigma factors"/>
    <property type="match status" value="1"/>
</dbReference>
<dbReference type="AlphaFoldDB" id="A0A402ANP2"/>
<dbReference type="SUPFAM" id="SSF88659">
    <property type="entry name" value="Sigma3 and sigma4 domains of RNA polymerase sigma factors"/>
    <property type="match status" value="1"/>
</dbReference>
<dbReference type="GO" id="GO:0006352">
    <property type="term" value="P:DNA-templated transcription initiation"/>
    <property type="evidence" value="ECO:0007669"/>
    <property type="project" value="InterPro"/>
</dbReference>
<dbReference type="Pfam" id="PF04542">
    <property type="entry name" value="Sigma70_r2"/>
    <property type="match status" value="1"/>
</dbReference>
<dbReference type="OrthoDB" id="146184at2"/>
<proteinExistence type="inferred from homology"/>
<gene>
    <name evidence="8" type="ORF">KDK_46210</name>
</gene>
<dbReference type="InterPro" id="IPR013249">
    <property type="entry name" value="RNA_pol_sigma70_r4_t2"/>
</dbReference>
<dbReference type="GO" id="GO:0016987">
    <property type="term" value="F:sigma factor activity"/>
    <property type="evidence" value="ECO:0007669"/>
    <property type="project" value="UniProtKB-KW"/>
</dbReference>
<feature type="domain" description="RNA polymerase sigma factor 70 region 4 type 2" evidence="7">
    <location>
        <begin position="136"/>
        <end position="188"/>
    </location>
</feature>
<comment type="similarity">
    <text evidence="1">Belongs to the sigma-70 factor family. ECF subfamily.</text>
</comment>
<evidence type="ECO:0000256" key="5">
    <source>
        <dbReference type="ARBA" id="ARBA00023163"/>
    </source>
</evidence>
<dbReference type="EMBL" id="BIFS01000001">
    <property type="protein sequence ID" value="GCE20821.1"/>
    <property type="molecule type" value="Genomic_DNA"/>
</dbReference>
<dbReference type="NCBIfam" id="TIGR02937">
    <property type="entry name" value="sigma70-ECF"/>
    <property type="match status" value="1"/>
</dbReference>
<organism evidence="8 9">
    <name type="scientific">Dictyobacter kobayashii</name>
    <dbReference type="NCBI Taxonomy" id="2014872"/>
    <lineage>
        <taxon>Bacteria</taxon>
        <taxon>Bacillati</taxon>
        <taxon>Chloroflexota</taxon>
        <taxon>Ktedonobacteria</taxon>
        <taxon>Ktedonobacterales</taxon>
        <taxon>Dictyobacteraceae</taxon>
        <taxon>Dictyobacter</taxon>
    </lineage>
</organism>
<evidence type="ECO:0008006" key="10">
    <source>
        <dbReference type="Google" id="ProtNLM"/>
    </source>
</evidence>
<dbReference type="CDD" id="cd06171">
    <property type="entry name" value="Sigma70_r4"/>
    <property type="match status" value="1"/>
</dbReference>
<dbReference type="Gene3D" id="1.10.10.10">
    <property type="entry name" value="Winged helix-like DNA-binding domain superfamily/Winged helix DNA-binding domain"/>
    <property type="match status" value="1"/>
</dbReference>